<keyword evidence="3" id="KW-1185">Reference proteome</keyword>
<dbReference type="Pfam" id="PF13577">
    <property type="entry name" value="SnoaL_4"/>
    <property type="match status" value="1"/>
</dbReference>
<name>A0ABQ2JRY3_9SPHN</name>
<accession>A0ABQ2JRY3</accession>
<evidence type="ECO:0000259" key="1">
    <source>
        <dbReference type="Pfam" id="PF13577"/>
    </source>
</evidence>
<proteinExistence type="predicted"/>
<gene>
    <name evidence="2" type="ORF">GCM10011349_25350</name>
</gene>
<protein>
    <recommendedName>
        <fullName evidence="1">SnoaL-like domain-containing protein</fullName>
    </recommendedName>
</protein>
<comment type="caution">
    <text evidence="2">The sequence shown here is derived from an EMBL/GenBank/DDBJ whole genome shotgun (WGS) entry which is preliminary data.</text>
</comment>
<dbReference type="RefSeq" id="WP_188820061.1">
    <property type="nucleotide sequence ID" value="NZ_BMLK01000011.1"/>
</dbReference>
<dbReference type="CDD" id="cd00531">
    <property type="entry name" value="NTF2_like"/>
    <property type="match status" value="1"/>
</dbReference>
<feature type="domain" description="SnoaL-like" evidence="1">
    <location>
        <begin position="6"/>
        <end position="135"/>
    </location>
</feature>
<organism evidence="2 3">
    <name type="scientific">Novosphingobium indicum</name>
    <dbReference type="NCBI Taxonomy" id="462949"/>
    <lineage>
        <taxon>Bacteria</taxon>
        <taxon>Pseudomonadati</taxon>
        <taxon>Pseudomonadota</taxon>
        <taxon>Alphaproteobacteria</taxon>
        <taxon>Sphingomonadales</taxon>
        <taxon>Sphingomonadaceae</taxon>
        <taxon>Novosphingobium</taxon>
    </lineage>
</organism>
<sequence length="168" mass="18639">MSLELQTIADRIAIEECVYRYAHLIDSLQFHRVADEVFAEDGRIEFGATLAVGREAIHAQCMAYRGALLGCSHNVSNLMIEVTGDEARAASRVLAWHWFAIADADPLRPSELLAVGGYEDRLRRTPAGWRIYERRGVNFGTGVGIGQVPEAMRPAFSAMHERAPSWPA</sequence>
<reference evidence="3" key="1">
    <citation type="journal article" date="2019" name="Int. J. Syst. Evol. Microbiol.">
        <title>The Global Catalogue of Microorganisms (GCM) 10K type strain sequencing project: providing services to taxonomists for standard genome sequencing and annotation.</title>
        <authorList>
            <consortium name="The Broad Institute Genomics Platform"/>
            <consortium name="The Broad Institute Genome Sequencing Center for Infectious Disease"/>
            <person name="Wu L."/>
            <person name="Ma J."/>
        </authorList>
    </citation>
    <scope>NUCLEOTIDE SEQUENCE [LARGE SCALE GENOMIC DNA]</scope>
    <source>
        <strain evidence="3">CGMCC 1.6784</strain>
    </source>
</reference>
<evidence type="ECO:0000313" key="3">
    <source>
        <dbReference type="Proteomes" id="UP000605099"/>
    </source>
</evidence>
<dbReference type="EMBL" id="BMLK01000011">
    <property type="protein sequence ID" value="GGN52168.1"/>
    <property type="molecule type" value="Genomic_DNA"/>
</dbReference>
<dbReference type="Gene3D" id="3.10.450.50">
    <property type="match status" value="1"/>
</dbReference>
<dbReference type="Proteomes" id="UP000605099">
    <property type="component" value="Unassembled WGS sequence"/>
</dbReference>
<evidence type="ECO:0000313" key="2">
    <source>
        <dbReference type="EMBL" id="GGN52168.1"/>
    </source>
</evidence>
<dbReference type="SUPFAM" id="SSF54427">
    <property type="entry name" value="NTF2-like"/>
    <property type="match status" value="1"/>
</dbReference>
<dbReference type="InterPro" id="IPR037401">
    <property type="entry name" value="SnoaL-like"/>
</dbReference>
<dbReference type="InterPro" id="IPR032710">
    <property type="entry name" value="NTF2-like_dom_sf"/>
</dbReference>